<evidence type="ECO:0008006" key="4">
    <source>
        <dbReference type="Google" id="ProtNLM"/>
    </source>
</evidence>
<organism evidence="2 3">
    <name type="scientific">Hominimerdicola aceti</name>
    <dbReference type="NCBI Taxonomy" id="2981726"/>
    <lineage>
        <taxon>Bacteria</taxon>
        <taxon>Bacillati</taxon>
        <taxon>Bacillota</taxon>
        <taxon>Clostridia</taxon>
        <taxon>Eubacteriales</taxon>
        <taxon>Oscillospiraceae</taxon>
        <taxon>Hominimerdicola</taxon>
    </lineage>
</organism>
<feature type="transmembrane region" description="Helical" evidence="1">
    <location>
        <begin position="7"/>
        <end position="27"/>
    </location>
</feature>
<gene>
    <name evidence="2" type="ORF">OCV57_12635</name>
</gene>
<keyword evidence="1" id="KW-0812">Transmembrane</keyword>
<keyword evidence="1" id="KW-0472">Membrane</keyword>
<evidence type="ECO:0000313" key="3">
    <source>
        <dbReference type="Proteomes" id="UP001208131"/>
    </source>
</evidence>
<protein>
    <recommendedName>
        <fullName evidence="4">DUF3592 domain-containing protein</fullName>
    </recommendedName>
</protein>
<keyword evidence="1" id="KW-1133">Transmembrane helix</keyword>
<comment type="caution">
    <text evidence="2">The sequence shown here is derived from an EMBL/GenBank/DDBJ whole genome shotgun (WGS) entry which is preliminary data.</text>
</comment>
<feature type="transmembrane region" description="Helical" evidence="1">
    <location>
        <begin position="126"/>
        <end position="143"/>
    </location>
</feature>
<proteinExistence type="predicted"/>
<reference evidence="2 3" key="1">
    <citation type="journal article" date="2021" name="ISME Commun">
        <title>Automated analysis of genomic sequences facilitates high-throughput and comprehensive description of bacteria.</title>
        <authorList>
            <person name="Hitch T.C.A."/>
        </authorList>
    </citation>
    <scope>NUCLEOTIDE SEQUENCE [LARGE SCALE GENOMIC DNA]</scope>
    <source>
        <strain evidence="2 3">Sanger_31</strain>
    </source>
</reference>
<evidence type="ECO:0000313" key="2">
    <source>
        <dbReference type="EMBL" id="MCU6706762.1"/>
    </source>
</evidence>
<dbReference type="AlphaFoldDB" id="A0AAE3IK96"/>
<dbReference type="RefSeq" id="WP_267301841.1">
    <property type="nucleotide sequence ID" value="NZ_JAOQJZ010000015.1"/>
</dbReference>
<dbReference type="Proteomes" id="UP001208131">
    <property type="component" value="Unassembled WGS sequence"/>
</dbReference>
<name>A0AAE3IK96_9FIRM</name>
<keyword evidence="3" id="KW-1185">Reference proteome</keyword>
<sequence length="156" mass="17832">MKKQNAGLIALSIVFILMGGFSTIYNLSKYVSNRVFMSSAEKTTGYVKWIDHELKTWGHNKKASNKAETYYITVAFDVGGKEYTREIFTGTYYVSQNEKVNVYYNTDKNGEPDKVVTDIDNDKRPYLTWPLILLLGIVLLVLTKKNIISVGRKRQS</sequence>
<evidence type="ECO:0000256" key="1">
    <source>
        <dbReference type="SAM" id="Phobius"/>
    </source>
</evidence>
<dbReference type="EMBL" id="JAOQJZ010000015">
    <property type="protein sequence ID" value="MCU6706762.1"/>
    <property type="molecule type" value="Genomic_DNA"/>
</dbReference>
<accession>A0AAE3IK96</accession>